<sequence length="118" mass="13455">MMEPGSFQCCPVTGQEAMGIKVTEDWNRLPREVEESASLEIFKSHLDMVLVLRTSTSPLKNNQWPLDKGGDPSPLLSTGETCPECWVQVWTSQYKRDMDVLELVQQRTTKMMKGLEHL</sequence>
<accession>A0AAN7S971</accession>
<dbReference type="Proteomes" id="UP001333110">
    <property type="component" value="Unassembled WGS sequence"/>
</dbReference>
<proteinExistence type="predicted"/>
<dbReference type="EMBL" id="JAUNZN010000003">
    <property type="protein sequence ID" value="KAK4823441.1"/>
    <property type="molecule type" value="Genomic_DNA"/>
</dbReference>
<reference evidence="1 2" key="1">
    <citation type="journal article" date="2023" name="J. Hered.">
        <title>Chromosome-level genome of the wood stork (Mycteria americana) provides insight into avian chromosome evolution.</title>
        <authorList>
            <person name="Flamio R. Jr."/>
            <person name="Ramstad K.M."/>
        </authorList>
    </citation>
    <scope>NUCLEOTIDE SEQUENCE [LARGE SCALE GENOMIC DNA]</scope>
    <source>
        <strain evidence="1">JAX WOST 10</strain>
    </source>
</reference>
<comment type="caution">
    <text evidence="1">The sequence shown here is derived from an EMBL/GenBank/DDBJ whole genome shotgun (WGS) entry which is preliminary data.</text>
</comment>
<name>A0AAN7S971_MYCAM</name>
<evidence type="ECO:0000313" key="1">
    <source>
        <dbReference type="EMBL" id="KAK4823441.1"/>
    </source>
</evidence>
<gene>
    <name evidence="1" type="ORF">QYF61_002127</name>
</gene>
<keyword evidence="2" id="KW-1185">Reference proteome</keyword>
<protein>
    <submittedName>
        <fullName evidence="1">Uncharacterized protein</fullName>
    </submittedName>
</protein>
<dbReference type="AlphaFoldDB" id="A0AAN7S971"/>
<evidence type="ECO:0000313" key="2">
    <source>
        <dbReference type="Proteomes" id="UP001333110"/>
    </source>
</evidence>
<organism evidence="1 2">
    <name type="scientific">Mycteria americana</name>
    <name type="common">Wood stork</name>
    <dbReference type="NCBI Taxonomy" id="33587"/>
    <lineage>
        <taxon>Eukaryota</taxon>
        <taxon>Metazoa</taxon>
        <taxon>Chordata</taxon>
        <taxon>Craniata</taxon>
        <taxon>Vertebrata</taxon>
        <taxon>Euteleostomi</taxon>
        <taxon>Archelosauria</taxon>
        <taxon>Archosauria</taxon>
        <taxon>Dinosauria</taxon>
        <taxon>Saurischia</taxon>
        <taxon>Theropoda</taxon>
        <taxon>Coelurosauria</taxon>
        <taxon>Aves</taxon>
        <taxon>Neognathae</taxon>
        <taxon>Neoaves</taxon>
        <taxon>Aequornithes</taxon>
        <taxon>Ciconiiformes</taxon>
        <taxon>Ciconiidae</taxon>
        <taxon>Mycteria</taxon>
    </lineage>
</organism>